<dbReference type="InterPro" id="IPR041118">
    <property type="entry name" value="Rx_N"/>
</dbReference>
<dbReference type="Gene3D" id="1.20.5.4130">
    <property type="match status" value="1"/>
</dbReference>
<dbReference type="Pfam" id="PF23559">
    <property type="entry name" value="WHD_DRP"/>
    <property type="match status" value="1"/>
</dbReference>
<dbReference type="InterPro" id="IPR042197">
    <property type="entry name" value="Apaf_helical"/>
</dbReference>
<evidence type="ECO:0000256" key="1">
    <source>
        <dbReference type="ARBA" id="ARBA00022737"/>
    </source>
</evidence>
<feature type="domain" description="NB-ARC" evidence="4">
    <location>
        <begin position="176"/>
        <end position="342"/>
    </location>
</feature>
<evidence type="ECO:0008006" key="10">
    <source>
        <dbReference type="Google" id="ProtNLM"/>
    </source>
</evidence>
<feature type="non-terminal residue" evidence="8">
    <location>
        <position position="1"/>
    </location>
</feature>
<keyword evidence="9" id="KW-1185">Reference proteome</keyword>
<accession>A0ABU6UVQ7</accession>
<sequence length="842" mass="96167">ETEMADSVVSSIVSFAVDNLTRLLVDEVNLLSGVKDDITSLRNDLEFMLAFLKNSEGKRNNELVKVTVNQIRQVVFQSEDAIDTYVVKVARHKSLNKLRRCFHCVGHVAMLHEVNAQVKAIKSTLEGIYKNKAIYGIDEMDFKSSGATERAGAEYLQRRRRDVEEKEVVGLVNESNVVIEKLMERDPNLNVVSIIGMGGLGKTTLAKKVYNKDEVKGMFSCCAWSYVSNDYIIRDLLLSLLKCLKPSIVECKDLSVEELKEQLSEWLKGKKYVVVLDDIWKTQVWDELRGAFPNDGNGSRIIITSRLREVALYSRASFVYELPFLDEEASWKLFSKKIFGDKECLCELEPLGRTMATNCKGLPLAIVVLAGLVAKKEQSEREWRRIKSNVNRHLAQDKIVEDVLKLSYDDLPPKLRPCFLYLGMYPEDYEIPVRELLRLWIAEGFIQLDATGTSNAPPEPEDVADSFLDELVERSLVQVASRRSDGGVKTCRVHDLLRDLCILESKENKFMEVCRELDTNKCNPHRMSLQYTTTKFWSTKKDQSHAHTRSLLLFGERIKDQTKVWNQVRNNFKLARVLDMNQAVLCSSPSGLKTLIHIRYLKVKIENFRNSNDVLTSICNLWNLETLYLRLYSGKVDSFTLPAKLWKLKSLRHIYLKYDGISFYKPASVSKMKNGETRVDNLQTLGDLFLDTRVANVLNEGMFPNLKKLTLYGVQIKGEEEELLGKALQCLNKLVTLKLIGIRETPLDPNVFPTSLTKITIRHFFHTDSRFIKTLGKLPNLQILKLFDGEIAEDVNCAAGDFPQLQFLQVKGLRNSGSWKIEQGAMPHIRQCNIPENMLIRD</sequence>
<feature type="domain" description="Disease resistance N-terminal" evidence="5">
    <location>
        <begin position="12"/>
        <end position="99"/>
    </location>
</feature>
<dbReference type="SUPFAM" id="SSF52540">
    <property type="entry name" value="P-loop containing nucleoside triphosphate hydrolases"/>
    <property type="match status" value="1"/>
</dbReference>
<dbReference type="SUPFAM" id="SSF52058">
    <property type="entry name" value="L domain-like"/>
    <property type="match status" value="1"/>
</dbReference>
<evidence type="ECO:0000259" key="6">
    <source>
        <dbReference type="Pfam" id="PF23559"/>
    </source>
</evidence>
<dbReference type="Gene3D" id="3.80.10.10">
    <property type="entry name" value="Ribonuclease Inhibitor"/>
    <property type="match status" value="1"/>
</dbReference>
<evidence type="ECO:0000313" key="9">
    <source>
        <dbReference type="Proteomes" id="UP001341840"/>
    </source>
</evidence>
<dbReference type="InterPro" id="IPR044974">
    <property type="entry name" value="Disease_R_plants"/>
</dbReference>
<protein>
    <recommendedName>
        <fullName evidence="10">Disease resistance protein RPP13</fullName>
    </recommendedName>
</protein>
<evidence type="ECO:0000259" key="7">
    <source>
        <dbReference type="Pfam" id="PF23598"/>
    </source>
</evidence>
<dbReference type="InterPro" id="IPR055414">
    <property type="entry name" value="LRR_R13L4/SHOC2-like"/>
</dbReference>
<reference evidence="8 9" key="1">
    <citation type="journal article" date="2023" name="Plants (Basel)">
        <title>Bridging the Gap: Combining Genomics and Transcriptomics Approaches to Understand Stylosanthes scabra, an Orphan Legume from the Brazilian Caatinga.</title>
        <authorList>
            <person name="Ferreira-Neto J.R.C."/>
            <person name="da Silva M.D."/>
            <person name="Binneck E."/>
            <person name="de Melo N.F."/>
            <person name="da Silva R.H."/>
            <person name="de Melo A.L.T.M."/>
            <person name="Pandolfi V."/>
            <person name="Bustamante F.O."/>
            <person name="Brasileiro-Vidal A.C."/>
            <person name="Benko-Iseppon A.M."/>
        </authorList>
    </citation>
    <scope>NUCLEOTIDE SEQUENCE [LARGE SCALE GENOMIC DNA]</scope>
    <source>
        <tissue evidence="8">Leaves</tissue>
    </source>
</reference>
<dbReference type="Pfam" id="PF00931">
    <property type="entry name" value="NB-ARC"/>
    <property type="match status" value="1"/>
</dbReference>
<gene>
    <name evidence="8" type="ORF">PIB30_097463</name>
</gene>
<dbReference type="Pfam" id="PF18052">
    <property type="entry name" value="Rx_N"/>
    <property type="match status" value="1"/>
</dbReference>
<dbReference type="Proteomes" id="UP001341840">
    <property type="component" value="Unassembled WGS sequence"/>
</dbReference>
<comment type="caution">
    <text evidence="8">The sequence shown here is derived from an EMBL/GenBank/DDBJ whole genome shotgun (WGS) entry which is preliminary data.</text>
</comment>
<evidence type="ECO:0000313" key="8">
    <source>
        <dbReference type="EMBL" id="MED6165216.1"/>
    </source>
</evidence>
<dbReference type="PANTHER" id="PTHR23155">
    <property type="entry name" value="DISEASE RESISTANCE PROTEIN RP"/>
    <property type="match status" value="1"/>
</dbReference>
<dbReference type="Gene3D" id="1.10.8.430">
    <property type="entry name" value="Helical domain of apoptotic protease-activating factors"/>
    <property type="match status" value="1"/>
</dbReference>
<dbReference type="Gene3D" id="1.10.10.10">
    <property type="entry name" value="Winged helix-like DNA-binding domain superfamily/Winged helix DNA-binding domain"/>
    <property type="match status" value="1"/>
</dbReference>
<dbReference type="InterPro" id="IPR027417">
    <property type="entry name" value="P-loop_NTPase"/>
</dbReference>
<keyword evidence="3" id="KW-0611">Plant defense</keyword>
<dbReference type="EMBL" id="JASCZI010123228">
    <property type="protein sequence ID" value="MED6165216.1"/>
    <property type="molecule type" value="Genomic_DNA"/>
</dbReference>
<feature type="domain" description="Disease resistance R13L4/SHOC-2-like LRR" evidence="7">
    <location>
        <begin position="547"/>
        <end position="835"/>
    </location>
</feature>
<dbReference type="CDD" id="cd14798">
    <property type="entry name" value="RX-CC_like"/>
    <property type="match status" value="1"/>
</dbReference>
<proteinExistence type="predicted"/>
<dbReference type="Gene3D" id="3.40.50.300">
    <property type="entry name" value="P-loop containing nucleotide triphosphate hydrolases"/>
    <property type="match status" value="1"/>
</dbReference>
<dbReference type="InterPro" id="IPR002182">
    <property type="entry name" value="NB-ARC"/>
</dbReference>
<dbReference type="InterPro" id="IPR038005">
    <property type="entry name" value="RX-like_CC"/>
</dbReference>
<dbReference type="InterPro" id="IPR058922">
    <property type="entry name" value="WHD_DRP"/>
</dbReference>
<dbReference type="PRINTS" id="PR00364">
    <property type="entry name" value="DISEASERSIST"/>
</dbReference>
<evidence type="ECO:0000259" key="5">
    <source>
        <dbReference type="Pfam" id="PF18052"/>
    </source>
</evidence>
<name>A0ABU6UVQ7_9FABA</name>
<evidence type="ECO:0000256" key="3">
    <source>
        <dbReference type="ARBA" id="ARBA00022821"/>
    </source>
</evidence>
<evidence type="ECO:0000256" key="2">
    <source>
        <dbReference type="ARBA" id="ARBA00022741"/>
    </source>
</evidence>
<dbReference type="Pfam" id="PF23598">
    <property type="entry name" value="LRR_14"/>
    <property type="match status" value="1"/>
</dbReference>
<keyword evidence="1" id="KW-0677">Repeat</keyword>
<evidence type="ECO:0000259" key="4">
    <source>
        <dbReference type="Pfam" id="PF00931"/>
    </source>
</evidence>
<feature type="domain" description="Disease resistance protein winged helix" evidence="6">
    <location>
        <begin position="424"/>
        <end position="501"/>
    </location>
</feature>
<dbReference type="PANTHER" id="PTHR23155:SF1193">
    <property type="entry name" value="DISEASE RESISTANCE PROTEIN RPP13-RELATED"/>
    <property type="match status" value="1"/>
</dbReference>
<dbReference type="InterPro" id="IPR032675">
    <property type="entry name" value="LRR_dom_sf"/>
</dbReference>
<dbReference type="InterPro" id="IPR036388">
    <property type="entry name" value="WH-like_DNA-bd_sf"/>
</dbReference>
<keyword evidence="2" id="KW-0547">Nucleotide-binding</keyword>
<organism evidence="8 9">
    <name type="scientific">Stylosanthes scabra</name>
    <dbReference type="NCBI Taxonomy" id="79078"/>
    <lineage>
        <taxon>Eukaryota</taxon>
        <taxon>Viridiplantae</taxon>
        <taxon>Streptophyta</taxon>
        <taxon>Embryophyta</taxon>
        <taxon>Tracheophyta</taxon>
        <taxon>Spermatophyta</taxon>
        <taxon>Magnoliopsida</taxon>
        <taxon>eudicotyledons</taxon>
        <taxon>Gunneridae</taxon>
        <taxon>Pentapetalae</taxon>
        <taxon>rosids</taxon>
        <taxon>fabids</taxon>
        <taxon>Fabales</taxon>
        <taxon>Fabaceae</taxon>
        <taxon>Papilionoideae</taxon>
        <taxon>50 kb inversion clade</taxon>
        <taxon>dalbergioids sensu lato</taxon>
        <taxon>Dalbergieae</taxon>
        <taxon>Pterocarpus clade</taxon>
        <taxon>Stylosanthes</taxon>
    </lineage>
</organism>